<dbReference type="RefSeq" id="WP_188976219.1">
    <property type="nucleotide sequence ID" value="NZ_BMPG01000001.1"/>
</dbReference>
<dbReference type="EMBL" id="BMPG01000001">
    <property type="protein sequence ID" value="GGL52818.1"/>
    <property type="molecule type" value="Genomic_DNA"/>
</dbReference>
<dbReference type="InterPro" id="IPR049288">
    <property type="entry name" value="DUF447_C"/>
</dbReference>
<evidence type="ECO:0000259" key="2">
    <source>
        <dbReference type="Pfam" id="PF04289"/>
    </source>
</evidence>
<organism evidence="4 5">
    <name type="scientific">Halocalculus aciditolerans</name>
    <dbReference type="NCBI Taxonomy" id="1383812"/>
    <lineage>
        <taxon>Archaea</taxon>
        <taxon>Methanobacteriati</taxon>
        <taxon>Methanobacteriota</taxon>
        <taxon>Stenosarchaea group</taxon>
        <taxon>Halobacteria</taxon>
        <taxon>Halobacteriales</taxon>
        <taxon>Halobacteriaceae</taxon>
        <taxon>Halocalculus</taxon>
    </lineage>
</organism>
<evidence type="ECO:0000256" key="1">
    <source>
        <dbReference type="SAM" id="MobiDB-lite"/>
    </source>
</evidence>
<protein>
    <recommendedName>
        <fullName evidence="6">DUF447 family protein</fullName>
    </recommendedName>
</protein>
<reference evidence="4" key="1">
    <citation type="journal article" date="2014" name="Int. J. Syst. Evol. Microbiol.">
        <title>Complete genome sequence of Corynebacterium casei LMG S-19264T (=DSM 44701T), isolated from a smear-ripened cheese.</title>
        <authorList>
            <consortium name="US DOE Joint Genome Institute (JGI-PGF)"/>
            <person name="Walter F."/>
            <person name="Albersmeier A."/>
            <person name="Kalinowski J."/>
            <person name="Ruckert C."/>
        </authorList>
    </citation>
    <scope>NUCLEOTIDE SEQUENCE</scope>
    <source>
        <strain evidence="4">JCM 19596</strain>
    </source>
</reference>
<gene>
    <name evidence="4" type="ORF">GCM10009039_08800</name>
</gene>
<feature type="region of interest" description="Disordered" evidence="1">
    <location>
        <begin position="31"/>
        <end position="83"/>
    </location>
</feature>
<dbReference type="AlphaFoldDB" id="A0A830F9M3"/>
<dbReference type="OrthoDB" id="146030at2157"/>
<keyword evidence="5" id="KW-1185">Reference proteome</keyword>
<feature type="domain" description="DUF447" evidence="3">
    <location>
        <begin position="162"/>
        <end position="215"/>
    </location>
</feature>
<dbReference type="Pfam" id="PF20766">
    <property type="entry name" value="DUF447_C"/>
    <property type="match status" value="1"/>
</dbReference>
<accession>A0A830F9M3</accession>
<evidence type="ECO:0000259" key="3">
    <source>
        <dbReference type="Pfam" id="PF20766"/>
    </source>
</evidence>
<reference evidence="4" key="2">
    <citation type="submission" date="2020-09" db="EMBL/GenBank/DDBJ databases">
        <authorList>
            <person name="Sun Q."/>
            <person name="Ohkuma M."/>
        </authorList>
    </citation>
    <scope>NUCLEOTIDE SEQUENCE</scope>
    <source>
        <strain evidence="4">JCM 19596</strain>
    </source>
</reference>
<name>A0A830F9M3_9EURY</name>
<feature type="domain" description="DUF447" evidence="2">
    <location>
        <begin position="71"/>
        <end position="153"/>
    </location>
</feature>
<proteinExistence type="predicted"/>
<dbReference type="SUPFAM" id="SSF50475">
    <property type="entry name" value="FMN-binding split barrel"/>
    <property type="match status" value="1"/>
</dbReference>
<evidence type="ECO:0008006" key="6">
    <source>
        <dbReference type="Google" id="ProtNLM"/>
    </source>
</evidence>
<dbReference type="Gene3D" id="2.30.110.10">
    <property type="entry name" value="Electron Transport, Fmn-binding Protein, Chain A"/>
    <property type="match status" value="1"/>
</dbReference>
<dbReference type="Gene3D" id="1.20.58.290">
    <property type="entry name" value="Hypothetical membrane protein ta0354_69_121"/>
    <property type="match status" value="1"/>
</dbReference>
<evidence type="ECO:0000313" key="4">
    <source>
        <dbReference type="EMBL" id="GGL52818.1"/>
    </source>
</evidence>
<dbReference type="InterPro" id="IPR007386">
    <property type="entry name" value="DUF447_N"/>
</dbReference>
<sequence length="222" mass="23936">MTAWPVVLRGVTETVVTTRGPNGRWNVAALGVHAPPRSGGAEEGNGREGPAGRASANTDANGASDGVESRASARTWGRTRTRGNFHREGEGYVQFTPDPVVFVRAACSVHEVDDPILPSADAWARVDVESLEAGVDGGTEWEEWAVTPVESRVVAERPFTANRGYYAVVEATVAASRLDVPGYETDALRERLDYFAGVCETCGGEREREAFALLDELTGWRE</sequence>
<dbReference type="InterPro" id="IPR012349">
    <property type="entry name" value="Split_barrel_FMN-bd"/>
</dbReference>
<evidence type="ECO:0000313" key="5">
    <source>
        <dbReference type="Proteomes" id="UP000607197"/>
    </source>
</evidence>
<dbReference type="Proteomes" id="UP000607197">
    <property type="component" value="Unassembled WGS sequence"/>
</dbReference>
<dbReference type="Pfam" id="PF04289">
    <property type="entry name" value="DUF447_N"/>
    <property type="match status" value="1"/>
</dbReference>
<comment type="caution">
    <text evidence="4">The sequence shown here is derived from an EMBL/GenBank/DDBJ whole genome shotgun (WGS) entry which is preliminary data.</text>
</comment>